<feature type="transmembrane region" description="Helical" evidence="1">
    <location>
        <begin position="80"/>
        <end position="111"/>
    </location>
</feature>
<comment type="caution">
    <text evidence="3">The sequence shown here is derived from an EMBL/GenBank/DDBJ whole genome shotgun (WGS) entry which is preliminary data.</text>
</comment>
<evidence type="ECO:0000313" key="4">
    <source>
        <dbReference type="Proteomes" id="UP000626844"/>
    </source>
</evidence>
<keyword evidence="1" id="KW-0472">Membrane</keyword>
<dbReference type="RefSeq" id="WP_191156317.1">
    <property type="nucleotide sequence ID" value="NZ_JACXAI010000004.1"/>
</dbReference>
<keyword evidence="1" id="KW-1133">Transmembrane helix</keyword>
<keyword evidence="4" id="KW-1185">Reference proteome</keyword>
<evidence type="ECO:0000256" key="1">
    <source>
        <dbReference type="SAM" id="Phobius"/>
    </source>
</evidence>
<proteinExistence type="predicted"/>
<feature type="domain" description="DUF1468" evidence="2">
    <location>
        <begin position="7"/>
        <end position="144"/>
    </location>
</feature>
<dbReference type="Pfam" id="PF07331">
    <property type="entry name" value="TctB"/>
    <property type="match status" value="1"/>
</dbReference>
<dbReference type="InterPro" id="IPR009936">
    <property type="entry name" value="DUF1468"/>
</dbReference>
<dbReference type="Proteomes" id="UP000626844">
    <property type="component" value="Unassembled WGS sequence"/>
</dbReference>
<dbReference type="EMBL" id="JACXAI010000004">
    <property type="protein sequence ID" value="MBD1379552.1"/>
    <property type="molecule type" value="Genomic_DNA"/>
</dbReference>
<feature type="transmembrane region" description="Helical" evidence="1">
    <location>
        <begin position="7"/>
        <end position="26"/>
    </location>
</feature>
<gene>
    <name evidence="3" type="ORF">IC621_04860</name>
</gene>
<evidence type="ECO:0000313" key="3">
    <source>
        <dbReference type="EMBL" id="MBD1379552.1"/>
    </source>
</evidence>
<organism evidence="3 4">
    <name type="scientific">Metabacillus arenae</name>
    <dbReference type="NCBI Taxonomy" id="2771434"/>
    <lineage>
        <taxon>Bacteria</taxon>
        <taxon>Bacillati</taxon>
        <taxon>Bacillota</taxon>
        <taxon>Bacilli</taxon>
        <taxon>Bacillales</taxon>
        <taxon>Bacillaceae</taxon>
        <taxon>Metabacillus</taxon>
    </lineage>
</organism>
<accession>A0A926N8R2</accession>
<evidence type="ECO:0000259" key="2">
    <source>
        <dbReference type="Pfam" id="PF07331"/>
    </source>
</evidence>
<keyword evidence="1" id="KW-0812">Transmembrane</keyword>
<name>A0A926N8R2_9BACI</name>
<dbReference type="AlphaFoldDB" id="A0A926N8R2"/>
<sequence>MRNYGVWVGIFILLFSIFMVNSSLKYEYYGQYGPGPGFFPLWLSGLLGVFSILFILDSLRKNNRITFSDVFPKGKILLSVLKVVFSILLFILISPFLGYIISSILIMLILLIPDFKWITSISTAVSVTIVLFVVFNIILDIPLPANIWGW</sequence>
<reference evidence="3" key="1">
    <citation type="submission" date="2020-09" db="EMBL/GenBank/DDBJ databases">
        <title>A novel bacterium of genus Bacillus, isolated from South China Sea.</title>
        <authorList>
            <person name="Huang H."/>
            <person name="Mo K."/>
            <person name="Hu Y."/>
        </authorList>
    </citation>
    <scope>NUCLEOTIDE SEQUENCE</scope>
    <source>
        <strain evidence="3">IB182487</strain>
    </source>
</reference>
<feature type="transmembrane region" description="Helical" evidence="1">
    <location>
        <begin position="117"/>
        <end position="139"/>
    </location>
</feature>
<feature type="transmembrane region" description="Helical" evidence="1">
    <location>
        <begin position="38"/>
        <end position="59"/>
    </location>
</feature>
<protein>
    <submittedName>
        <fullName evidence="3">Tripartite tricarboxylate transporter TctB family protein</fullName>
    </submittedName>
</protein>